<comment type="caution">
    <text evidence="2">The sequence shown here is derived from an EMBL/GenBank/DDBJ whole genome shotgun (WGS) entry which is preliminary data.</text>
</comment>
<protein>
    <submittedName>
        <fullName evidence="2">Uncharacterized protein</fullName>
    </submittedName>
</protein>
<feature type="compositionally biased region" description="Low complexity" evidence="1">
    <location>
        <begin position="59"/>
        <end position="69"/>
    </location>
</feature>
<feature type="region of interest" description="Disordered" evidence="1">
    <location>
        <begin position="25"/>
        <end position="89"/>
    </location>
</feature>
<feature type="region of interest" description="Disordered" evidence="1">
    <location>
        <begin position="101"/>
        <end position="256"/>
    </location>
</feature>
<organism evidence="2 3">
    <name type="scientific">Prorocentrum cordatum</name>
    <dbReference type="NCBI Taxonomy" id="2364126"/>
    <lineage>
        <taxon>Eukaryota</taxon>
        <taxon>Sar</taxon>
        <taxon>Alveolata</taxon>
        <taxon>Dinophyceae</taxon>
        <taxon>Prorocentrales</taxon>
        <taxon>Prorocentraceae</taxon>
        <taxon>Prorocentrum</taxon>
    </lineage>
</organism>
<evidence type="ECO:0000256" key="1">
    <source>
        <dbReference type="SAM" id="MobiDB-lite"/>
    </source>
</evidence>
<keyword evidence="3" id="KW-1185">Reference proteome</keyword>
<dbReference type="Proteomes" id="UP001189429">
    <property type="component" value="Unassembled WGS sequence"/>
</dbReference>
<feature type="compositionally biased region" description="Polar residues" evidence="1">
    <location>
        <begin position="187"/>
        <end position="196"/>
    </location>
</feature>
<sequence>MSSLAGAALPPVSLQLPRPRPAIAWAEASSASPAPRQPSTPRMARGRPVAGRPSGGHGEAAPGPGALGPCRIRRPHGLGPPPGPAVTLHDLLELKRFGLRISESRPGSGTPGRRMAKACTAPEVPRVELVSSGARSGQTSDTESMSDTESTFDIFSRESPRPSGVGAGILQEPREPDQPRRPQARQTSMTSTTVNHLGQRPPNLDDRKIILCSAGPRQSGSEAVGPARPPAEAPAHVRPGHAGRSLSTRPPRSAGS</sequence>
<feature type="compositionally biased region" description="Polar residues" evidence="1">
    <location>
        <begin position="245"/>
        <end position="256"/>
    </location>
</feature>
<dbReference type="EMBL" id="CAUYUJ010020643">
    <property type="protein sequence ID" value="CAK0899667.1"/>
    <property type="molecule type" value="Genomic_DNA"/>
</dbReference>
<evidence type="ECO:0000313" key="3">
    <source>
        <dbReference type="Proteomes" id="UP001189429"/>
    </source>
</evidence>
<reference evidence="2" key="1">
    <citation type="submission" date="2023-10" db="EMBL/GenBank/DDBJ databases">
        <authorList>
            <person name="Chen Y."/>
            <person name="Shah S."/>
            <person name="Dougan E. K."/>
            <person name="Thang M."/>
            <person name="Chan C."/>
        </authorList>
    </citation>
    <scope>NUCLEOTIDE SEQUENCE [LARGE SCALE GENOMIC DNA]</scope>
</reference>
<accession>A0ABN9XIQ8</accession>
<feature type="compositionally biased region" description="Low complexity" evidence="1">
    <location>
        <begin position="139"/>
        <end position="151"/>
    </location>
</feature>
<name>A0ABN9XIQ8_9DINO</name>
<gene>
    <name evidence="2" type="ORF">PCOR1329_LOCUS77124</name>
</gene>
<proteinExistence type="predicted"/>
<evidence type="ECO:0000313" key="2">
    <source>
        <dbReference type="EMBL" id="CAK0899667.1"/>
    </source>
</evidence>
<feature type="compositionally biased region" description="Low complexity" evidence="1">
    <location>
        <begin position="25"/>
        <end position="41"/>
    </location>
</feature>